<dbReference type="EMBL" id="SJPP01000001">
    <property type="protein sequence ID" value="TWU13359.1"/>
    <property type="molecule type" value="Genomic_DNA"/>
</dbReference>
<sequence>MRAVLLITILGWSATTVSTTEADTLELLYLANERPLMIRLHPQIDQLDVSEIWHAYEETLFRRLDADSDLSLSTDEAAGVPTPTELQGIGLVDSSVDLTRTVDESPRDGKVTREELATYFDDLGVQNLSIVDVSRISSVQLTSRGLFERIDGNGDQMLSQVELRGAYTSLQKFDRNDNEFIDSSELGLALGRIGITLAGSQRTIRAADAKFIRLPNDAKTSLGEAVLAYYDTDSNESLSREECGLQTERFANLDRNGDDALDLAELDQFLLPPIPTVEATLRVGTDGLGSVEATPADTSQSSPTTRRVDDEHSIVTLAHTQINLHVKSQSATQDSPERYKRVFSSVDTDKNGYLDINEARRFKNFRSAFEAMDRDRNEQINEQEMLTYMINATALAKTYLILTVTDQGRGLAEILDANRDTRLSRRELAHAVERLNTWDINSDGQIDQSEIPRQFELSLSSGNPNQLRVAGDRSASTSPNRGSDSKTPTWFGRLDRNGDGEVSRREFLGSAARFRQFDENNDGLISSDEISRN</sequence>
<dbReference type="OrthoDB" id="260830at2"/>
<keyword evidence="6" id="KW-1185">Reference proteome</keyword>
<dbReference type="SUPFAM" id="SSF47473">
    <property type="entry name" value="EF-hand"/>
    <property type="match status" value="3"/>
</dbReference>
<keyword evidence="1" id="KW-0479">Metal-binding</keyword>
<dbReference type="InterPro" id="IPR002048">
    <property type="entry name" value="EF_hand_dom"/>
</dbReference>
<feature type="domain" description="EF-hand" evidence="4">
    <location>
        <begin position="334"/>
        <end position="369"/>
    </location>
</feature>
<feature type="region of interest" description="Disordered" evidence="3">
    <location>
        <begin position="289"/>
        <end position="308"/>
    </location>
</feature>
<accession>A0A5C6BR15</accession>
<dbReference type="GO" id="GO:0005509">
    <property type="term" value="F:calcium ion binding"/>
    <property type="evidence" value="ECO:0007669"/>
    <property type="project" value="InterPro"/>
</dbReference>
<gene>
    <name evidence="5" type="ORF">CA54_21940</name>
</gene>
<feature type="region of interest" description="Disordered" evidence="3">
    <location>
        <begin position="459"/>
        <end position="497"/>
    </location>
</feature>
<dbReference type="SMART" id="SM00054">
    <property type="entry name" value="EFh"/>
    <property type="match status" value="5"/>
</dbReference>
<dbReference type="InterPro" id="IPR018247">
    <property type="entry name" value="EF_Hand_1_Ca_BS"/>
</dbReference>
<comment type="caution">
    <text evidence="5">The sequence shown here is derived from an EMBL/GenBank/DDBJ whole genome shotgun (WGS) entry which is preliminary data.</text>
</comment>
<reference evidence="5 6" key="1">
    <citation type="submission" date="2019-02" db="EMBL/GenBank/DDBJ databases">
        <title>Deep-cultivation of Planctomycetes and their phenomic and genomic characterization uncovers novel biology.</title>
        <authorList>
            <person name="Wiegand S."/>
            <person name="Jogler M."/>
            <person name="Boedeker C."/>
            <person name="Pinto D."/>
            <person name="Vollmers J."/>
            <person name="Rivas-Marin E."/>
            <person name="Kohn T."/>
            <person name="Peeters S.H."/>
            <person name="Heuer A."/>
            <person name="Rast P."/>
            <person name="Oberbeckmann S."/>
            <person name="Bunk B."/>
            <person name="Jeske O."/>
            <person name="Meyerdierks A."/>
            <person name="Storesund J.E."/>
            <person name="Kallscheuer N."/>
            <person name="Luecker S."/>
            <person name="Lage O.M."/>
            <person name="Pohl T."/>
            <person name="Merkel B.J."/>
            <person name="Hornburger P."/>
            <person name="Mueller R.-W."/>
            <person name="Bruemmer F."/>
            <person name="Labrenz M."/>
            <person name="Spormann A.M."/>
            <person name="Op Den Camp H."/>
            <person name="Overmann J."/>
            <person name="Amann R."/>
            <person name="Jetten M.S.M."/>
            <person name="Mascher T."/>
            <person name="Medema M.H."/>
            <person name="Devos D.P."/>
            <person name="Kaster A.-K."/>
            <person name="Ovreas L."/>
            <person name="Rohde M."/>
            <person name="Galperin M.Y."/>
            <person name="Jogler C."/>
        </authorList>
    </citation>
    <scope>NUCLEOTIDE SEQUENCE [LARGE SCALE GENOMIC DNA]</scope>
    <source>
        <strain evidence="5 6">CA54</strain>
    </source>
</reference>
<evidence type="ECO:0000313" key="5">
    <source>
        <dbReference type="EMBL" id="TWU13359.1"/>
    </source>
</evidence>
<dbReference type="AlphaFoldDB" id="A0A5C6BR15"/>
<evidence type="ECO:0000256" key="2">
    <source>
        <dbReference type="ARBA" id="ARBA00022737"/>
    </source>
</evidence>
<dbReference type="PANTHER" id="PTHR10827">
    <property type="entry name" value="RETICULOCALBIN"/>
    <property type="match status" value="1"/>
</dbReference>
<dbReference type="PANTHER" id="PTHR10827:SF98">
    <property type="entry name" value="45 KDA CALCIUM-BINDING PROTEIN"/>
    <property type="match status" value="1"/>
</dbReference>
<evidence type="ECO:0000256" key="3">
    <source>
        <dbReference type="SAM" id="MobiDB-lite"/>
    </source>
</evidence>
<dbReference type="Proteomes" id="UP000320735">
    <property type="component" value="Unassembled WGS sequence"/>
</dbReference>
<dbReference type="Pfam" id="PF13202">
    <property type="entry name" value="EF-hand_5"/>
    <property type="match status" value="2"/>
</dbReference>
<dbReference type="PROSITE" id="PS00018">
    <property type="entry name" value="EF_HAND_1"/>
    <property type="match status" value="3"/>
</dbReference>
<dbReference type="Gene3D" id="1.10.238.10">
    <property type="entry name" value="EF-hand"/>
    <property type="match status" value="4"/>
</dbReference>
<keyword evidence="2" id="KW-0677">Repeat</keyword>
<feature type="compositionally biased region" description="Polar residues" evidence="3">
    <location>
        <begin position="296"/>
        <end position="305"/>
    </location>
</feature>
<feature type="compositionally biased region" description="Polar residues" evidence="3">
    <location>
        <begin position="474"/>
        <end position="488"/>
    </location>
</feature>
<evidence type="ECO:0000313" key="6">
    <source>
        <dbReference type="Proteomes" id="UP000320735"/>
    </source>
</evidence>
<dbReference type="InterPro" id="IPR011992">
    <property type="entry name" value="EF-hand-dom_pair"/>
</dbReference>
<organism evidence="5 6">
    <name type="scientific">Symmachiella macrocystis</name>
    <dbReference type="NCBI Taxonomy" id="2527985"/>
    <lineage>
        <taxon>Bacteria</taxon>
        <taxon>Pseudomonadati</taxon>
        <taxon>Planctomycetota</taxon>
        <taxon>Planctomycetia</taxon>
        <taxon>Planctomycetales</taxon>
        <taxon>Planctomycetaceae</taxon>
        <taxon>Symmachiella</taxon>
    </lineage>
</organism>
<feature type="domain" description="EF-hand" evidence="4">
    <location>
        <begin position="514"/>
        <end position="533"/>
    </location>
</feature>
<protein>
    <submittedName>
        <fullName evidence="5">Transaldolase/EF-hand domain-containing protein</fullName>
    </submittedName>
</protein>
<dbReference type="PROSITE" id="PS50222">
    <property type="entry name" value="EF_HAND_2"/>
    <property type="match status" value="2"/>
</dbReference>
<proteinExistence type="predicted"/>
<name>A0A5C6BR15_9PLAN</name>
<evidence type="ECO:0000259" key="4">
    <source>
        <dbReference type="PROSITE" id="PS50222"/>
    </source>
</evidence>
<dbReference type="RefSeq" id="WP_146372353.1">
    <property type="nucleotide sequence ID" value="NZ_SJPP01000001.1"/>
</dbReference>
<evidence type="ECO:0000256" key="1">
    <source>
        <dbReference type="ARBA" id="ARBA00022723"/>
    </source>
</evidence>